<dbReference type="InterPro" id="IPR020472">
    <property type="entry name" value="WD40_PAC1"/>
</dbReference>
<dbReference type="PROSITE" id="PS00678">
    <property type="entry name" value="WD_REPEATS_1"/>
    <property type="match status" value="2"/>
</dbReference>
<dbReference type="GO" id="GO:0005656">
    <property type="term" value="C:nuclear pre-replicative complex"/>
    <property type="evidence" value="ECO:0007669"/>
    <property type="project" value="TreeGrafter"/>
</dbReference>
<dbReference type="OrthoDB" id="756370at2759"/>
<keyword evidence="1 3" id="KW-0853">WD repeat</keyword>
<dbReference type="InterPro" id="IPR001680">
    <property type="entry name" value="WD40_rpt"/>
</dbReference>
<name>A0A7J6VRZ8_THATH</name>
<dbReference type="InterPro" id="IPR036322">
    <property type="entry name" value="WD40_repeat_dom_sf"/>
</dbReference>
<feature type="region of interest" description="Disordered" evidence="4">
    <location>
        <begin position="458"/>
        <end position="480"/>
    </location>
</feature>
<dbReference type="GO" id="GO:0006261">
    <property type="term" value="P:DNA-templated DNA replication"/>
    <property type="evidence" value="ECO:0007669"/>
    <property type="project" value="TreeGrafter"/>
</dbReference>
<evidence type="ECO:0000256" key="4">
    <source>
        <dbReference type="SAM" id="MobiDB-lite"/>
    </source>
</evidence>
<dbReference type="PANTHER" id="PTHR18763">
    <property type="entry name" value="WD-REPEAT PROTEIN 18"/>
    <property type="match status" value="1"/>
</dbReference>
<dbReference type="InterPro" id="IPR015943">
    <property type="entry name" value="WD40/YVTN_repeat-like_dom_sf"/>
</dbReference>
<protein>
    <submittedName>
        <fullName evidence="5">Wd repeat-containing protein</fullName>
    </submittedName>
</protein>
<evidence type="ECO:0000256" key="1">
    <source>
        <dbReference type="ARBA" id="ARBA00022574"/>
    </source>
</evidence>
<comment type="caution">
    <text evidence="5">The sequence shown here is derived from an EMBL/GenBank/DDBJ whole genome shotgun (WGS) entry which is preliminary data.</text>
</comment>
<dbReference type="InterPro" id="IPR045227">
    <property type="entry name" value="WDR18/Ipi3/RID3"/>
</dbReference>
<proteinExistence type="predicted"/>
<feature type="compositionally biased region" description="Polar residues" evidence="4">
    <location>
        <begin position="469"/>
        <end position="480"/>
    </location>
</feature>
<evidence type="ECO:0000256" key="3">
    <source>
        <dbReference type="PROSITE-ProRule" id="PRU00221"/>
    </source>
</evidence>
<accession>A0A7J6VRZ8</accession>
<feature type="repeat" description="WD" evidence="3">
    <location>
        <begin position="173"/>
        <end position="215"/>
    </location>
</feature>
<dbReference type="PROSITE" id="PS50082">
    <property type="entry name" value="WD_REPEATS_2"/>
    <property type="match status" value="3"/>
</dbReference>
<evidence type="ECO:0000313" key="6">
    <source>
        <dbReference type="Proteomes" id="UP000554482"/>
    </source>
</evidence>
<dbReference type="PANTHER" id="PTHR18763:SF4">
    <property type="entry name" value="PROTEIN ROOT INITIATION DEFECTIVE 3-LIKE"/>
    <property type="match status" value="1"/>
</dbReference>
<keyword evidence="2" id="KW-0677">Repeat</keyword>
<dbReference type="SMART" id="SM00320">
    <property type="entry name" value="WD40"/>
    <property type="match status" value="5"/>
</dbReference>
<dbReference type="Gene3D" id="2.130.10.10">
    <property type="entry name" value="YVTN repeat-like/Quinoprotein amine dehydrogenase"/>
    <property type="match status" value="2"/>
</dbReference>
<feature type="repeat" description="WD" evidence="3">
    <location>
        <begin position="268"/>
        <end position="309"/>
    </location>
</feature>
<dbReference type="Proteomes" id="UP000554482">
    <property type="component" value="Unassembled WGS sequence"/>
</dbReference>
<gene>
    <name evidence="5" type="ORF">FRX31_022558</name>
</gene>
<feature type="repeat" description="WD" evidence="3">
    <location>
        <begin position="121"/>
        <end position="153"/>
    </location>
</feature>
<dbReference type="PROSITE" id="PS50294">
    <property type="entry name" value="WD_REPEATS_REGION"/>
    <property type="match status" value="2"/>
</dbReference>
<dbReference type="InterPro" id="IPR019775">
    <property type="entry name" value="WD40_repeat_CS"/>
</dbReference>
<dbReference type="PRINTS" id="PR00320">
    <property type="entry name" value="GPROTEINBRPT"/>
</dbReference>
<evidence type="ECO:0000256" key="2">
    <source>
        <dbReference type="ARBA" id="ARBA00022737"/>
    </source>
</evidence>
<dbReference type="GO" id="GO:0120330">
    <property type="term" value="C:rixosome complex"/>
    <property type="evidence" value="ECO:0007669"/>
    <property type="project" value="TreeGrafter"/>
</dbReference>
<sequence>MMKEALVVCSDKSLSAGITVWDIETGDHLLHIPTCASPPHGLVCLRNHFLVASQIQKQGSVAGGAIFIWPLNKPHAPLRNYPIEATGPLCCTKDGLYLAGGTLSGKVYVWEVSSGRMLKCWHAHKKALTCLNFSSDNSLLISGSNDGEIRVWSTVSLLDMTDFQSVTSFLHAWMEHQSSITGLLTSDISSSVLISSSLDGTCKIWDLISDKVVRARAFPLAITAITLDPEERFLFSGSSDGRIFVNTLDAGLEEENVVLSEEQSSMVLCGHKGAITALSFSLSGLFLISASEDCTACLWDVRNWAAIHNFSHKKGRITNIVVIPRSLLLPRMENLHKVSFQFRVSPLDKYPQPECTAKRSVTLLPKYCSLEDDHLMSGFQITDTMNQQIMDLEQDRTPEAIQMKVDTSVERRLWATSTAKHVTEMNKHLRSRLLDLMQSRLSCPLEFSTIGKRRQFGASSASPAGMNAENIQHTSLDLMQ</sequence>
<dbReference type="EMBL" id="JABWDY010027470">
    <property type="protein sequence ID" value="KAF5187859.1"/>
    <property type="molecule type" value="Genomic_DNA"/>
</dbReference>
<reference evidence="5 6" key="1">
    <citation type="submission" date="2020-06" db="EMBL/GenBank/DDBJ databases">
        <title>Transcriptomic and genomic resources for Thalictrum thalictroides and T. hernandezii: Facilitating candidate gene discovery in an emerging model plant lineage.</title>
        <authorList>
            <person name="Arias T."/>
            <person name="Riano-Pachon D.M."/>
            <person name="Di Stilio V.S."/>
        </authorList>
    </citation>
    <scope>NUCLEOTIDE SEQUENCE [LARGE SCALE GENOMIC DNA]</scope>
    <source>
        <strain evidence="6">cv. WT478/WT964</strain>
        <tissue evidence="5">Leaves</tissue>
    </source>
</reference>
<organism evidence="5 6">
    <name type="scientific">Thalictrum thalictroides</name>
    <name type="common">Rue-anemone</name>
    <name type="synonym">Anemone thalictroides</name>
    <dbReference type="NCBI Taxonomy" id="46969"/>
    <lineage>
        <taxon>Eukaryota</taxon>
        <taxon>Viridiplantae</taxon>
        <taxon>Streptophyta</taxon>
        <taxon>Embryophyta</taxon>
        <taxon>Tracheophyta</taxon>
        <taxon>Spermatophyta</taxon>
        <taxon>Magnoliopsida</taxon>
        <taxon>Ranunculales</taxon>
        <taxon>Ranunculaceae</taxon>
        <taxon>Thalictroideae</taxon>
        <taxon>Thalictrum</taxon>
    </lineage>
</organism>
<dbReference type="GO" id="GO:0006364">
    <property type="term" value="P:rRNA processing"/>
    <property type="evidence" value="ECO:0007669"/>
    <property type="project" value="TreeGrafter"/>
</dbReference>
<dbReference type="Pfam" id="PF00400">
    <property type="entry name" value="WD40"/>
    <property type="match status" value="4"/>
</dbReference>
<evidence type="ECO:0000313" key="5">
    <source>
        <dbReference type="EMBL" id="KAF5187859.1"/>
    </source>
</evidence>
<dbReference type="SUPFAM" id="SSF50978">
    <property type="entry name" value="WD40 repeat-like"/>
    <property type="match status" value="1"/>
</dbReference>
<dbReference type="AlphaFoldDB" id="A0A7J6VRZ8"/>
<keyword evidence="6" id="KW-1185">Reference proteome</keyword>